<dbReference type="InterPro" id="IPR038765">
    <property type="entry name" value="Papain-like_cys_pep_sf"/>
</dbReference>
<dbReference type="AlphaFoldDB" id="A0A5J4WMW4"/>
<evidence type="ECO:0000313" key="5">
    <source>
        <dbReference type="EMBL" id="KAA6396138.1"/>
    </source>
</evidence>
<proteinExistence type="predicted"/>
<accession>A0A5J4WMW4</accession>
<organism evidence="5 6">
    <name type="scientific">Streblomastix strix</name>
    <dbReference type="NCBI Taxonomy" id="222440"/>
    <lineage>
        <taxon>Eukaryota</taxon>
        <taxon>Metamonada</taxon>
        <taxon>Preaxostyla</taxon>
        <taxon>Oxymonadida</taxon>
        <taxon>Streblomastigidae</taxon>
        <taxon>Streblomastix</taxon>
    </lineage>
</organism>
<dbReference type="GO" id="GO:0070005">
    <property type="term" value="F:cysteine-type aminopeptidase activity"/>
    <property type="evidence" value="ECO:0007669"/>
    <property type="project" value="InterPro"/>
</dbReference>
<dbReference type="SUPFAM" id="SSF54001">
    <property type="entry name" value="Cysteine proteinases"/>
    <property type="match status" value="1"/>
</dbReference>
<dbReference type="GO" id="GO:0043418">
    <property type="term" value="P:homocysteine catabolic process"/>
    <property type="evidence" value="ECO:0007669"/>
    <property type="project" value="TreeGrafter"/>
</dbReference>
<evidence type="ECO:0000313" key="6">
    <source>
        <dbReference type="Proteomes" id="UP000324800"/>
    </source>
</evidence>
<feature type="compositionally biased region" description="Basic and acidic residues" evidence="4">
    <location>
        <begin position="188"/>
        <end position="201"/>
    </location>
</feature>
<dbReference type="GO" id="GO:0005737">
    <property type="term" value="C:cytoplasm"/>
    <property type="evidence" value="ECO:0007669"/>
    <property type="project" value="TreeGrafter"/>
</dbReference>
<sequence length="209" mass="24934">MKKTSSKKEKMMKMKLMIVMMQNVNCVWNVQHQSKFVIPHYDPQQHHLLTLLLLNSFPYDYSDHAITDHDHLNSSQKIQSRKRAQLHFLFRFLCLHLGTPPTQFTFSFYDKKAKKTQCLVDYTPQRFFEEYINSAMIECNHRAAVVEVEESESEEEEEDFIKIERNQKVKEKEKNEVKLLEGKEKEINQQELKKQQQEKDPLGIIQEVT</sequence>
<dbReference type="PANTHER" id="PTHR10363">
    <property type="entry name" value="BLEOMYCIN HYDROLASE"/>
    <property type="match status" value="1"/>
</dbReference>
<dbReference type="GO" id="GO:0006508">
    <property type="term" value="P:proteolysis"/>
    <property type="evidence" value="ECO:0007669"/>
    <property type="project" value="UniProtKB-KW"/>
</dbReference>
<feature type="region of interest" description="Disordered" evidence="4">
    <location>
        <begin position="188"/>
        <end position="209"/>
    </location>
</feature>
<dbReference type="InterPro" id="IPR004134">
    <property type="entry name" value="Peptidase_C1B"/>
</dbReference>
<reference evidence="5 6" key="1">
    <citation type="submission" date="2019-03" db="EMBL/GenBank/DDBJ databases">
        <title>Single cell metagenomics reveals metabolic interactions within the superorganism composed of flagellate Streblomastix strix and complex community of Bacteroidetes bacteria on its surface.</title>
        <authorList>
            <person name="Treitli S.C."/>
            <person name="Kolisko M."/>
            <person name="Husnik F."/>
            <person name="Keeling P."/>
            <person name="Hampl V."/>
        </authorList>
    </citation>
    <scope>NUCLEOTIDE SEQUENCE [LARGE SCALE GENOMIC DNA]</scope>
    <source>
        <strain evidence="5">ST1C</strain>
    </source>
</reference>
<dbReference type="Gene3D" id="3.90.70.10">
    <property type="entry name" value="Cysteine proteinases"/>
    <property type="match status" value="1"/>
</dbReference>
<dbReference type="EMBL" id="SNRW01001506">
    <property type="protein sequence ID" value="KAA6396138.1"/>
    <property type="molecule type" value="Genomic_DNA"/>
</dbReference>
<evidence type="ECO:0000256" key="1">
    <source>
        <dbReference type="ARBA" id="ARBA00022670"/>
    </source>
</evidence>
<evidence type="ECO:0000256" key="3">
    <source>
        <dbReference type="ARBA" id="ARBA00022807"/>
    </source>
</evidence>
<dbReference type="Pfam" id="PF03051">
    <property type="entry name" value="Peptidase_C1_2"/>
    <property type="match status" value="1"/>
</dbReference>
<evidence type="ECO:0000256" key="2">
    <source>
        <dbReference type="ARBA" id="ARBA00022801"/>
    </source>
</evidence>
<dbReference type="GO" id="GO:0009636">
    <property type="term" value="P:response to toxic substance"/>
    <property type="evidence" value="ECO:0007669"/>
    <property type="project" value="TreeGrafter"/>
</dbReference>
<gene>
    <name evidence="5" type="ORF">EZS28_008332</name>
</gene>
<keyword evidence="2" id="KW-0378">Hydrolase</keyword>
<evidence type="ECO:0000256" key="4">
    <source>
        <dbReference type="SAM" id="MobiDB-lite"/>
    </source>
</evidence>
<protein>
    <submittedName>
        <fullName evidence="5">Uncharacterized protein</fullName>
    </submittedName>
</protein>
<keyword evidence="1" id="KW-0645">Protease</keyword>
<dbReference type="Proteomes" id="UP000324800">
    <property type="component" value="Unassembled WGS sequence"/>
</dbReference>
<keyword evidence="3" id="KW-0788">Thiol protease</keyword>
<feature type="non-terminal residue" evidence="5">
    <location>
        <position position="209"/>
    </location>
</feature>
<comment type="caution">
    <text evidence="5">The sequence shown here is derived from an EMBL/GenBank/DDBJ whole genome shotgun (WGS) entry which is preliminary data.</text>
</comment>
<name>A0A5J4WMW4_9EUKA</name>
<dbReference type="PANTHER" id="PTHR10363:SF2">
    <property type="entry name" value="BLEOMYCIN HYDROLASE"/>
    <property type="match status" value="1"/>
</dbReference>